<dbReference type="EMBL" id="JARQWQ010000020">
    <property type="protein sequence ID" value="KAK2565282.1"/>
    <property type="molecule type" value="Genomic_DNA"/>
</dbReference>
<feature type="chain" id="PRO_5042086024" evidence="1">
    <location>
        <begin position="19"/>
        <end position="82"/>
    </location>
</feature>
<proteinExistence type="predicted"/>
<evidence type="ECO:0000313" key="2">
    <source>
        <dbReference type="EMBL" id="KAK2565282.1"/>
    </source>
</evidence>
<comment type="caution">
    <text evidence="2">The sequence shown here is derived from an EMBL/GenBank/DDBJ whole genome shotgun (WGS) entry which is preliminary data.</text>
</comment>
<protein>
    <submittedName>
        <fullName evidence="2">Uncharacterized protein</fullName>
    </submittedName>
</protein>
<organism evidence="2 3">
    <name type="scientific">Acropora cervicornis</name>
    <name type="common">Staghorn coral</name>
    <dbReference type="NCBI Taxonomy" id="6130"/>
    <lineage>
        <taxon>Eukaryota</taxon>
        <taxon>Metazoa</taxon>
        <taxon>Cnidaria</taxon>
        <taxon>Anthozoa</taxon>
        <taxon>Hexacorallia</taxon>
        <taxon>Scleractinia</taxon>
        <taxon>Astrocoeniina</taxon>
        <taxon>Acroporidae</taxon>
        <taxon>Acropora</taxon>
    </lineage>
</organism>
<gene>
    <name evidence="2" type="ORF">P5673_011239</name>
</gene>
<dbReference type="AlphaFoldDB" id="A0AAD9QPT9"/>
<sequence>MFTVLCWLSLATFPSVHANCWFAGKTKNTKHTCYGAVSLYLQVWREQRTLQKENRRVSDLVDRSREEIIAAHRLSLRNTQRN</sequence>
<dbReference type="Proteomes" id="UP001249851">
    <property type="component" value="Unassembled WGS sequence"/>
</dbReference>
<accession>A0AAD9QPT9</accession>
<feature type="signal peptide" evidence="1">
    <location>
        <begin position="1"/>
        <end position="18"/>
    </location>
</feature>
<reference evidence="2" key="2">
    <citation type="journal article" date="2023" name="Science">
        <title>Genomic signatures of disease resistance in endangered staghorn corals.</title>
        <authorList>
            <person name="Vollmer S.V."/>
            <person name="Selwyn J.D."/>
            <person name="Despard B.A."/>
            <person name="Roesel C.L."/>
        </authorList>
    </citation>
    <scope>NUCLEOTIDE SEQUENCE</scope>
    <source>
        <strain evidence="2">K2</strain>
    </source>
</reference>
<name>A0AAD9QPT9_ACRCE</name>
<keyword evidence="3" id="KW-1185">Reference proteome</keyword>
<evidence type="ECO:0000313" key="3">
    <source>
        <dbReference type="Proteomes" id="UP001249851"/>
    </source>
</evidence>
<reference evidence="2" key="1">
    <citation type="journal article" date="2023" name="G3 (Bethesda)">
        <title>Whole genome assembly and annotation of the endangered Caribbean coral Acropora cervicornis.</title>
        <authorList>
            <person name="Selwyn J.D."/>
            <person name="Vollmer S.V."/>
        </authorList>
    </citation>
    <scope>NUCLEOTIDE SEQUENCE</scope>
    <source>
        <strain evidence="2">K2</strain>
    </source>
</reference>
<evidence type="ECO:0000256" key="1">
    <source>
        <dbReference type="SAM" id="SignalP"/>
    </source>
</evidence>
<keyword evidence="1" id="KW-0732">Signal</keyword>